<proteinExistence type="predicted"/>
<dbReference type="InterPro" id="IPR040357">
    <property type="entry name" value="Vma22/CCDC115"/>
</dbReference>
<dbReference type="GO" id="GO:0051082">
    <property type="term" value="F:unfolded protein binding"/>
    <property type="evidence" value="ECO:0007669"/>
    <property type="project" value="TreeGrafter"/>
</dbReference>
<evidence type="ECO:0000256" key="1">
    <source>
        <dbReference type="ARBA" id="ARBA00093634"/>
    </source>
</evidence>
<feature type="region of interest" description="Disordered" evidence="3">
    <location>
        <begin position="87"/>
        <end position="156"/>
    </location>
</feature>
<keyword evidence="2" id="KW-0175">Coiled coil</keyword>
<dbReference type="GO" id="GO:1990871">
    <property type="term" value="C:Vma12-Vma22 assembly complex"/>
    <property type="evidence" value="ECO:0007669"/>
    <property type="project" value="TreeGrafter"/>
</dbReference>
<dbReference type="PANTHER" id="PTHR31996">
    <property type="entry name" value="COILED-COIL DOMAIN-CONTAINING PROTEIN 115"/>
    <property type="match status" value="1"/>
</dbReference>
<reference evidence="4 5" key="1">
    <citation type="submission" date="2023-08" db="EMBL/GenBank/DDBJ databases">
        <title>Black Yeasts Isolated from many extreme environments.</title>
        <authorList>
            <person name="Coleine C."/>
            <person name="Stajich J.E."/>
            <person name="Selbmann L."/>
        </authorList>
    </citation>
    <scope>NUCLEOTIDE SEQUENCE [LARGE SCALE GENOMIC DNA]</scope>
    <source>
        <strain evidence="4 5">CCFEE 5935</strain>
    </source>
</reference>
<dbReference type="RefSeq" id="XP_064654666.1">
    <property type="nucleotide sequence ID" value="XM_064807293.1"/>
</dbReference>
<feature type="compositionally biased region" description="Basic and acidic residues" evidence="3">
    <location>
        <begin position="87"/>
        <end position="110"/>
    </location>
</feature>
<comment type="caution">
    <text evidence="4">The sequence shown here is derived from an EMBL/GenBank/DDBJ whole genome shotgun (WGS) entry which is preliminary data.</text>
</comment>
<evidence type="ECO:0000313" key="5">
    <source>
        <dbReference type="Proteomes" id="UP001337655"/>
    </source>
</evidence>
<organism evidence="4 5">
    <name type="scientific">Saxophila tyrrhenica</name>
    <dbReference type="NCBI Taxonomy" id="1690608"/>
    <lineage>
        <taxon>Eukaryota</taxon>
        <taxon>Fungi</taxon>
        <taxon>Dikarya</taxon>
        <taxon>Ascomycota</taxon>
        <taxon>Pezizomycotina</taxon>
        <taxon>Dothideomycetes</taxon>
        <taxon>Dothideomycetidae</taxon>
        <taxon>Mycosphaerellales</taxon>
        <taxon>Extremaceae</taxon>
        <taxon>Saxophila</taxon>
    </lineage>
</organism>
<evidence type="ECO:0000256" key="3">
    <source>
        <dbReference type="SAM" id="MobiDB-lite"/>
    </source>
</evidence>
<gene>
    <name evidence="4" type="ORF">LTR77_010069</name>
</gene>
<evidence type="ECO:0000313" key="4">
    <source>
        <dbReference type="EMBL" id="KAK5164373.1"/>
    </source>
</evidence>
<dbReference type="PANTHER" id="PTHR31996:SF2">
    <property type="entry name" value="COILED-COIL DOMAIN-CONTAINING PROTEIN 115"/>
    <property type="match status" value="1"/>
</dbReference>
<dbReference type="Pfam" id="PF21730">
    <property type="entry name" value="Vma22_CCDC115"/>
    <property type="match status" value="1"/>
</dbReference>
<dbReference type="GO" id="GO:0070072">
    <property type="term" value="P:vacuolar proton-transporting V-type ATPase complex assembly"/>
    <property type="evidence" value="ECO:0007669"/>
    <property type="project" value="InterPro"/>
</dbReference>
<feature type="compositionally biased region" description="Low complexity" evidence="3">
    <location>
        <begin position="142"/>
        <end position="154"/>
    </location>
</feature>
<dbReference type="Proteomes" id="UP001337655">
    <property type="component" value="Unassembled WGS sequence"/>
</dbReference>
<dbReference type="AlphaFoldDB" id="A0AAV9P0V3"/>
<sequence>MSLSDLHDRLDDIWASYLEHLDNYTKAQKLLQKHMIAGFLSLARANFNSRDGVTRYGKDFYHERAVASRRAAVWTDGPNGKVEVELVSWREEPKDEPASKDEDQKDDPTEAKQQPSPPATPEPTTKQSDDTDADTSHESDGKASANKSSTSTTKLPLASDPLRWFGILIPRELRSAHTSFCAALDEAAVGAINATRSMRKCEVEVRKLRKDIKRAEKVANSGKEEARS</sequence>
<name>A0AAV9P0V3_9PEZI</name>
<protein>
    <recommendedName>
        <fullName evidence="1">Vacuolar ATPase assembly protein VMA22</fullName>
    </recommendedName>
</protein>
<dbReference type="GeneID" id="89931399"/>
<keyword evidence="5" id="KW-1185">Reference proteome</keyword>
<evidence type="ECO:0000256" key="2">
    <source>
        <dbReference type="SAM" id="Coils"/>
    </source>
</evidence>
<feature type="coiled-coil region" evidence="2">
    <location>
        <begin position="198"/>
        <end position="225"/>
    </location>
</feature>
<accession>A0AAV9P0V3</accession>
<dbReference type="EMBL" id="JAVRRT010000020">
    <property type="protein sequence ID" value="KAK5164373.1"/>
    <property type="molecule type" value="Genomic_DNA"/>
</dbReference>